<keyword evidence="1" id="KW-1133">Transmembrane helix</keyword>
<dbReference type="RefSeq" id="WP_289457934.1">
    <property type="nucleotide sequence ID" value="NZ_JAUCML010000003.1"/>
</dbReference>
<proteinExistence type="predicted"/>
<comment type="caution">
    <text evidence="2">The sequence shown here is derived from an EMBL/GenBank/DDBJ whole genome shotgun (WGS) entry which is preliminary data.</text>
</comment>
<feature type="transmembrane region" description="Helical" evidence="1">
    <location>
        <begin position="22"/>
        <end position="43"/>
    </location>
</feature>
<organism evidence="2 3">
    <name type="scientific">Curtobacterium citri</name>
    <dbReference type="NCBI Taxonomy" id="3055139"/>
    <lineage>
        <taxon>Bacteria</taxon>
        <taxon>Bacillati</taxon>
        <taxon>Actinomycetota</taxon>
        <taxon>Actinomycetes</taxon>
        <taxon>Micrococcales</taxon>
        <taxon>Microbacteriaceae</taxon>
        <taxon>Curtobacterium</taxon>
    </lineage>
</organism>
<evidence type="ECO:0000256" key="1">
    <source>
        <dbReference type="SAM" id="Phobius"/>
    </source>
</evidence>
<feature type="transmembrane region" description="Helical" evidence="1">
    <location>
        <begin position="121"/>
        <end position="140"/>
    </location>
</feature>
<evidence type="ECO:0008006" key="4">
    <source>
        <dbReference type="Google" id="ProtNLM"/>
    </source>
</evidence>
<feature type="transmembrane region" description="Helical" evidence="1">
    <location>
        <begin position="319"/>
        <end position="342"/>
    </location>
</feature>
<evidence type="ECO:0000313" key="2">
    <source>
        <dbReference type="EMBL" id="MDM7884457.1"/>
    </source>
</evidence>
<keyword evidence="1" id="KW-0472">Membrane</keyword>
<sequence length="443" mass="43822">MLIRLVFVVAETFGTWRSARDWAGYAAQVALTSFVVSVMCGLVETASGLGGDVGASLRSFTTPGVLAAAVCAAVVTGSSARSAHAALRDGRTVWAASGVGRPLARVVVLAQTITVSSVSTVLGLAGAHAAITGVGTLVLGTTEIPLRFGAPTWVAASVIVGATLVPSAVDAIRRPVEAGPSRGHPSRTVALSVAAMTWTGTAAWLALVPVSSVRALEQRIALSIVSLALAVIVTSTVVNTLRSRIASALSRPDTVGTGLVWVLGLGSAAGALRASTAALGPILASVSLTGGAVAVFTLGDIASARLTGAGETSTVNVNSILLTLTPVLLLAVGASIIASATGDPRRRTATRVLLAARVPLRTLVAAAALGAATSAVLAASLSLAVVLAACTPIVIAAGLDVRALVSAVCNPVEAGLLLLMGALLVIAAAVRTAAAGVHVPARG</sequence>
<feature type="transmembrane region" description="Helical" evidence="1">
    <location>
        <begin position="279"/>
        <end position="299"/>
    </location>
</feature>
<gene>
    <name evidence="2" type="ORF">QUG92_05010</name>
</gene>
<feature type="transmembrane region" description="Helical" evidence="1">
    <location>
        <begin position="220"/>
        <end position="242"/>
    </location>
</feature>
<reference evidence="2 3" key="1">
    <citation type="submission" date="2023-06" db="EMBL/GenBank/DDBJ databases">
        <authorList>
            <person name="Feng G."/>
            <person name="Li J."/>
            <person name="Zhu H."/>
        </authorList>
    </citation>
    <scope>NUCLEOTIDE SEQUENCE [LARGE SCALE GENOMIC DNA]</scope>
    <source>
        <strain evidence="2 3">RHCKG23</strain>
    </source>
</reference>
<keyword evidence="1" id="KW-0812">Transmembrane</keyword>
<accession>A0ABT7T4F8</accession>
<feature type="transmembrane region" description="Helical" evidence="1">
    <location>
        <begin position="152"/>
        <end position="169"/>
    </location>
</feature>
<feature type="transmembrane region" description="Helical" evidence="1">
    <location>
        <begin position="363"/>
        <end position="396"/>
    </location>
</feature>
<feature type="transmembrane region" description="Helical" evidence="1">
    <location>
        <begin position="55"/>
        <end position="75"/>
    </location>
</feature>
<dbReference type="EMBL" id="JAUCML010000003">
    <property type="protein sequence ID" value="MDM7884457.1"/>
    <property type="molecule type" value="Genomic_DNA"/>
</dbReference>
<feature type="transmembrane region" description="Helical" evidence="1">
    <location>
        <begin position="189"/>
        <end position="208"/>
    </location>
</feature>
<dbReference type="Proteomes" id="UP001237823">
    <property type="component" value="Unassembled WGS sequence"/>
</dbReference>
<evidence type="ECO:0000313" key="3">
    <source>
        <dbReference type="Proteomes" id="UP001237823"/>
    </source>
</evidence>
<keyword evidence="3" id="KW-1185">Reference proteome</keyword>
<feature type="transmembrane region" description="Helical" evidence="1">
    <location>
        <begin position="416"/>
        <end position="437"/>
    </location>
</feature>
<name>A0ABT7T4F8_9MICO</name>
<protein>
    <recommendedName>
        <fullName evidence="4">ABC-2 type transport system permease protein</fullName>
    </recommendedName>
</protein>
<feature type="transmembrane region" description="Helical" evidence="1">
    <location>
        <begin position="254"/>
        <end position="272"/>
    </location>
</feature>